<dbReference type="PRINTS" id="PR01021">
    <property type="entry name" value="OMPADOMAIN"/>
</dbReference>
<evidence type="ECO:0000313" key="8">
    <source>
        <dbReference type="Proteomes" id="UP000239724"/>
    </source>
</evidence>
<keyword evidence="2 4" id="KW-0472">Membrane</keyword>
<feature type="domain" description="OmpA-like" evidence="6">
    <location>
        <begin position="47"/>
        <end position="164"/>
    </location>
</feature>
<name>A0A2S6NIW6_RHOGL</name>
<dbReference type="Gene3D" id="3.30.1330.60">
    <property type="entry name" value="OmpA-like domain"/>
    <property type="match status" value="1"/>
</dbReference>
<dbReference type="InterPro" id="IPR050330">
    <property type="entry name" value="Bact_OuterMem_StrucFunc"/>
</dbReference>
<dbReference type="SUPFAM" id="SSF103088">
    <property type="entry name" value="OmpA-like"/>
    <property type="match status" value="1"/>
</dbReference>
<keyword evidence="5" id="KW-0732">Signal</keyword>
<dbReference type="Proteomes" id="UP000239724">
    <property type="component" value="Unassembled WGS sequence"/>
</dbReference>
<comment type="caution">
    <text evidence="7">The sequence shown here is derived from an EMBL/GenBank/DDBJ whole genome shotgun (WGS) entry which is preliminary data.</text>
</comment>
<dbReference type="InterPro" id="IPR036737">
    <property type="entry name" value="OmpA-like_sf"/>
</dbReference>
<dbReference type="GO" id="GO:0009279">
    <property type="term" value="C:cell outer membrane"/>
    <property type="evidence" value="ECO:0007669"/>
    <property type="project" value="UniProtKB-SubCell"/>
</dbReference>
<dbReference type="InterPro" id="IPR006664">
    <property type="entry name" value="OMP_bac"/>
</dbReference>
<dbReference type="InterPro" id="IPR006665">
    <property type="entry name" value="OmpA-like"/>
</dbReference>
<keyword evidence="3" id="KW-0998">Cell outer membrane</keyword>
<evidence type="ECO:0000259" key="6">
    <source>
        <dbReference type="PROSITE" id="PS51123"/>
    </source>
</evidence>
<organism evidence="7 8">
    <name type="scientific">Rhodopila globiformis</name>
    <name type="common">Rhodopseudomonas globiformis</name>
    <dbReference type="NCBI Taxonomy" id="1071"/>
    <lineage>
        <taxon>Bacteria</taxon>
        <taxon>Pseudomonadati</taxon>
        <taxon>Pseudomonadota</taxon>
        <taxon>Alphaproteobacteria</taxon>
        <taxon>Acetobacterales</taxon>
        <taxon>Acetobacteraceae</taxon>
        <taxon>Rhodopila</taxon>
    </lineage>
</organism>
<keyword evidence="8" id="KW-1185">Reference proteome</keyword>
<protein>
    <recommendedName>
        <fullName evidence="6">OmpA-like domain-containing protein</fullName>
    </recommendedName>
</protein>
<dbReference type="PROSITE" id="PS51123">
    <property type="entry name" value="OMPA_2"/>
    <property type="match status" value="1"/>
</dbReference>
<comment type="subcellular location">
    <subcellularLocation>
        <location evidence="1">Cell outer membrane</location>
    </subcellularLocation>
</comment>
<feature type="signal peptide" evidence="5">
    <location>
        <begin position="1"/>
        <end position="17"/>
    </location>
</feature>
<dbReference type="CDD" id="cd07185">
    <property type="entry name" value="OmpA_C-like"/>
    <property type="match status" value="1"/>
</dbReference>
<evidence type="ECO:0000313" key="7">
    <source>
        <dbReference type="EMBL" id="PPQ34639.1"/>
    </source>
</evidence>
<dbReference type="Pfam" id="PF00691">
    <property type="entry name" value="OmpA"/>
    <property type="match status" value="1"/>
</dbReference>
<evidence type="ECO:0000256" key="5">
    <source>
        <dbReference type="SAM" id="SignalP"/>
    </source>
</evidence>
<dbReference type="EMBL" id="NHRY01000096">
    <property type="protein sequence ID" value="PPQ34639.1"/>
    <property type="molecule type" value="Genomic_DNA"/>
</dbReference>
<dbReference type="AlphaFoldDB" id="A0A2S6NIW6"/>
<sequence length="167" mass="18179">MPALPVARLLGPLVLLAACQRVPPPAPPLPQAFPIVAAPQPPAAPAPAYTERRILVSIRFGFGDFSIRPESIPVLNALVEALNDARLRGVAYEINGHTDLRGNFAYNISLSYLRAKAVSDYLRSHGVMSPPIRAQGFGPLQLLYPQRPFSPENRRVEIVALGPLMTR</sequence>
<dbReference type="PANTHER" id="PTHR30329">
    <property type="entry name" value="STATOR ELEMENT OF FLAGELLAR MOTOR COMPLEX"/>
    <property type="match status" value="1"/>
</dbReference>
<accession>A0A2S6NIW6</accession>
<dbReference type="PANTHER" id="PTHR30329:SF21">
    <property type="entry name" value="LIPOPROTEIN YIAD-RELATED"/>
    <property type="match status" value="1"/>
</dbReference>
<evidence type="ECO:0000256" key="3">
    <source>
        <dbReference type="ARBA" id="ARBA00023237"/>
    </source>
</evidence>
<evidence type="ECO:0000256" key="4">
    <source>
        <dbReference type="PROSITE-ProRule" id="PRU00473"/>
    </source>
</evidence>
<evidence type="ECO:0000256" key="1">
    <source>
        <dbReference type="ARBA" id="ARBA00004442"/>
    </source>
</evidence>
<proteinExistence type="predicted"/>
<feature type="chain" id="PRO_5015709582" description="OmpA-like domain-containing protein" evidence="5">
    <location>
        <begin position="18"/>
        <end position="167"/>
    </location>
</feature>
<reference evidence="7 8" key="1">
    <citation type="journal article" date="2018" name="Arch. Microbiol.">
        <title>New insights into the metabolic potential of the phototrophic purple bacterium Rhodopila globiformis DSM 161(T) from its draft genome sequence and evidence for a vanadium-dependent nitrogenase.</title>
        <authorList>
            <person name="Imhoff J.F."/>
            <person name="Rahn T."/>
            <person name="Kunzel S."/>
            <person name="Neulinger S.C."/>
        </authorList>
    </citation>
    <scope>NUCLEOTIDE SEQUENCE [LARGE SCALE GENOMIC DNA]</scope>
    <source>
        <strain evidence="7 8">DSM 161</strain>
    </source>
</reference>
<gene>
    <name evidence="7" type="ORF">CCS01_10015</name>
</gene>
<evidence type="ECO:0000256" key="2">
    <source>
        <dbReference type="ARBA" id="ARBA00023136"/>
    </source>
</evidence>